<feature type="compositionally biased region" description="Polar residues" evidence="1">
    <location>
        <begin position="66"/>
        <end position="77"/>
    </location>
</feature>
<reference evidence="2 3" key="1">
    <citation type="submission" date="2022-04" db="EMBL/GenBank/DDBJ databases">
        <title>Human microbiome associated bacterial genomes.</title>
        <authorList>
            <person name="Sandstrom S."/>
            <person name="Salamzade R."/>
            <person name="Kalan L.R."/>
        </authorList>
    </citation>
    <scope>NUCLEOTIDE SEQUENCE [LARGE SCALE GENOMIC DNA]</scope>
    <source>
        <strain evidence="3">p3-SID1799</strain>
    </source>
</reference>
<organism evidence="2 3">
    <name type="scientific">Pseudoclavibacter albus</name>
    <dbReference type="NCBI Taxonomy" id="272241"/>
    <lineage>
        <taxon>Bacteria</taxon>
        <taxon>Bacillati</taxon>
        <taxon>Actinomycetota</taxon>
        <taxon>Actinomycetes</taxon>
        <taxon>Micrococcales</taxon>
        <taxon>Microbacteriaceae</taxon>
        <taxon>Pseudoclavibacter</taxon>
    </lineage>
</organism>
<keyword evidence="3" id="KW-1185">Reference proteome</keyword>
<dbReference type="EMBL" id="JALXSQ010000006">
    <property type="protein sequence ID" value="MCT2042255.1"/>
    <property type="molecule type" value="Genomic_DNA"/>
</dbReference>
<evidence type="ECO:0000313" key="3">
    <source>
        <dbReference type="Proteomes" id="UP001525379"/>
    </source>
</evidence>
<dbReference type="Proteomes" id="UP001525379">
    <property type="component" value="Unassembled WGS sequence"/>
</dbReference>
<accession>A0ABT2HVS7</accession>
<comment type="caution">
    <text evidence="2">The sequence shown here is derived from an EMBL/GenBank/DDBJ whole genome shotgun (WGS) entry which is preliminary data.</text>
</comment>
<evidence type="ECO:0000313" key="2">
    <source>
        <dbReference type="EMBL" id="MCT2042255.1"/>
    </source>
</evidence>
<evidence type="ECO:0000256" key="1">
    <source>
        <dbReference type="SAM" id="MobiDB-lite"/>
    </source>
</evidence>
<protein>
    <submittedName>
        <fullName evidence="2">XRE family transcriptional regulator</fullName>
    </submittedName>
</protein>
<dbReference type="RefSeq" id="WP_066078430.1">
    <property type="nucleotide sequence ID" value="NZ_JAFDPW010000001.1"/>
</dbReference>
<sequence>MIRYLNTTEVAARIGVTRATVSKYTLPEPDAMIGPMRGWLPETIDAWHAGRPGSGRWSGSDRGRPNRSNTVSETDPA</sequence>
<gene>
    <name evidence="2" type="ORF">M3D15_02705</name>
</gene>
<proteinExistence type="predicted"/>
<name>A0ABT2HVS7_9MICO</name>
<feature type="region of interest" description="Disordered" evidence="1">
    <location>
        <begin position="47"/>
        <end position="77"/>
    </location>
</feature>